<keyword evidence="2" id="KW-1185">Reference proteome</keyword>
<dbReference type="Proteomes" id="UP000692954">
    <property type="component" value="Unassembled WGS sequence"/>
</dbReference>
<accession>A0A8S1LZU3</accession>
<protein>
    <submittedName>
        <fullName evidence="1">Uncharacterized protein</fullName>
    </submittedName>
</protein>
<evidence type="ECO:0000313" key="1">
    <source>
        <dbReference type="EMBL" id="CAD8072789.1"/>
    </source>
</evidence>
<comment type="caution">
    <text evidence="1">The sequence shown here is derived from an EMBL/GenBank/DDBJ whole genome shotgun (WGS) entry which is preliminary data.</text>
</comment>
<name>A0A8S1LZU3_9CILI</name>
<proteinExistence type="predicted"/>
<sequence>MEITVKGISLRSSMIGLIILLFQITQGFRYDKNSIYNKIVRVCFIS</sequence>
<evidence type="ECO:0000313" key="2">
    <source>
        <dbReference type="Proteomes" id="UP000692954"/>
    </source>
</evidence>
<reference evidence="1" key="1">
    <citation type="submission" date="2021-01" db="EMBL/GenBank/DDBJ databases">
        <authorList>
            <consortium name="Genoscope - CEA"/>
            <person name="William W."/>
        </authorList>
    </citation>
    <scope>NUCLEOTIDE SEQUENCE</scope>
</reference>
<dbReference type="AlphaFoldDB" id="A0A8S1LZU3"/>
<dbReference type="EMBL" id="CAJJDN010000029">
    <property type="protein sequence ID" value="CAD8072789.1"/>
    <property type="molecule type" value="Genomic_DNA"/>
</dbReference>
<organism evidence="1 2">
    <name type="scientific">Paramecium sonneborni</name>
    <dbReference type="NCBI Taxonomy" id="65129"/>
    <lineage>
        <taxon>Eukaryota</taxon>
        <taxon>Sar</taxon>
        <taxon>Alveolata</taxon>
        <taxon>Ciliophora</taxon>
        <taxon>Intramacronucleata</taxon>
        <taxon>Oligohymenophorea</taxon>
        <taxon>Peniculida</taxon>
        <taxon>Parameciidae</taxon>
        <taxon>Paramecium</taxon>
    </lineage>
</organism>
<gene>
    <name evidence="1" type="ORF">PSON_ATCC_30995.1.T0290368</name>
</gene>